<name>A0A9P6ZWJ6_9AGAM</name>
<evidence type="ECO:0000313" key="1">
    <source>
        <dbReference type="EMBL" id="KAG1778073.1"/>
    </source>
</evidence>
<gene>
    <name evidence="1" type="ORF">EV702DRAFT_1196488</name>
</gene>
<dbReference type="Proteomes" id="UP000714275">
    <property type="component" value="Unassembled WGS sequence"/>
</dbReference>
<organism evidence="1 2">
    <name type="scientific">Suillus placidus</name>
    <dbReference type="NCBI Taxonomy" id="48579"/>
    <lineage>
        <taxon>Eukaryota</taxon>
        <taxon>Fungi</taxon>
        <taxon>Dikarya</taxon>
        <taxon>Basidiomycota</taxon>
        <taxon>Agaricomycotina</taxon>
        <taxon>Agaricomycetes</taxon>
        <taxon>Agaricomycetidae</taxon>
        <taxon>Boletales</taxon>
        <taxon>Suillineae</taxon>
        <taxon>Suillaceae</taxon>
        <taxon>Suillus</taxon>
    </lineage>
</organism>
<proteinExistence type="predicted"/>
<dbReference type="AlphaFoldDB" id="A0A9P6ZWJ6"/>
<protein>
    <submittedName>
        <fullName evidence="1">Uncharacterized protein</fullName>
    </submittedName>
</protein>
<comment type="caution">
    <text evidence="1">The sequence shown here is derived from an EMBL/GenBank/DDBJ whole genome shotgun (WGS) entry which is preliminary data.</text>
</comment>
<evidence type="ECO:0000313" key="2">
    <source>
        <dbReference type="Proteomes" id="UP000714275"/>
    </source>
</evidence>
<accession>A0A9P6ZWJ6</accession>
<sequence>MSFEEWTPLRTRSNQFGPVISEGHSWVELSKIEFHTWIRPEDSAIDLDNDDSLVYSKGSIFPIENTQEMDIMIGRGIARIRDIILHHLVLLDPEGDHDDVRQWTPPAKVIRWKEIKASLVTAVWATAYNHYKLWHRSILKRKAEGADDRSTKKPCTAVQSKSSWLMSIDPCLIHLSFHIRFP</sequence>
<keyword evidence="2" id="KW-1185">Reference proteome</keyword>
<reference evidence="1" key="1">
    <citation type="journal article" date="2020" name="New Phytol.">
        <title>Comparative genomics reveals dynamic genome evolution in host specialist ectomycorrhizal fungi.</title>
        <authorList>
            <person name="Lofgren L.A."/>
            <person name="Nguyen N.H."/>
            <person name="Vilgalys R."/>
            <person name="Ruytinx J."/>
            <person name="Liao H.L."/>
            <person name="Branco S."/>
            <person name="Kuo A."/>
            <person name="LaButti K."/>
            <person name="Lipzen A."/>
            <person name="Andreopoulos W."/>
            <person name="Pangilinan J."/>
            <person name="Riley R."/>
            <person name="Hundley H."/>
            <person name="Na H."/>
            <person name="Barry K."/>
            <person name="Grigoriev I.V."/>
            <person name="Stajich J.E."/>
            <person name="Kennedy P.G."/>
        </authorList>
    </citation>
    <scope>NUCLEOTIDE SEQUENCE</scope>
    <source>
        <strain evidence="1">DOB743</strain>
    </source>
</reference>
<dbReference type="OrthoDB" id="2621215at2759"/>
<dbReference type="EMBL" id="JABBWD010000017">
    <property type="protein sequence ID" value="KAG1778073.1"/>
    <property type="molecule type" value="Genomic_DNA"/>
</dbReference>